<organism evidence="2 3">
    <name type="scientific">Planococcus lenghuensis</name>
    <dbReference type="NCBI Taxonomy" id="2213202"/>
    <lineage>
        <taxon>Bacteria</taxon>
        <taxon>Bacillati</taxon>
        <taxon>Bacillota</taxon>
        <taxon>Bacilli</taxon>
        <taxon>Bacillales</taxon>
        <taxon>Caryophanaceae</taxon>
        <taxon>Planococcus</taxon>
    </lineage>
</organism>
<feature type="region of interest" description="Disordered" evidence="1">
    <location>
        <begin position="1"/>
        <end position="26"/>
    </location>
</feature>
<gene>
    <name evidence="2" type="ORF">B0X71_08930</name>
</gene>
<reference evidence="2 3" key="1">
    <citation type="submission" date="2017-02" db="EMBL/GenBank/DDBJ databases">
        <title>The complete genomic sequence of a novel cold adapted crude oil-degrading bacterium Planococcus qaidamina Y42.</title>
        <authorList>
            <person name="Yang R."/>
        </authorList>
    </citation>
    <scope>NUCLEOTIDE SEQUENCE [LARGE SCALE GENOMIC DNA]</scope>
    <source>
        <strain evidence="2 3">Y42</strain>
    </source>
</reference>
<name>A0A1Q2L3R8_9BACL</name>
<proteinExistence type="predicted"/>
<evidence type="ECO:0000256" key="1">
    <source>
        <dbReference type="SAM" id="MobiDB-lite"/>
    </source>
</evidence>
<dbReference type="Proteomes" id="UP000188184">
    <property type="component" value="Chromosome"/>
</dbReference>
<evidence type="ECO:0008006" key="4">
    <source>
        <dbReference type="Google" id="ProtNLM"/>
    </source>
</evidence>
<dbReference type="KEGG" id="pmar:B0X71_08930"/>
<evidence type="ECO:0000313" key="2">
    <source>
        <dbReference type="EMBL" id="AQQ55063.1"/>
    </source>
</evidence>
<sequence>MLIAGGCSIASDQAESTEETANEQTSEIKDAANQAAQKQVLNHVAAKTYVNNPQAPETRSLKEVGQTFTDEDGSVTLKAITDYSGTHSIGPVKLTIADIKVMNYSPSPDLIDYFHGYTHSEDNFSYIKLQVTIENTSEQLVDFAPVSVLETNEGEKKDFEDDFYLQNLYGQLQSGETKMGELAFVLEKTDLENLKSIAIHTSDVFDEKKTSLHEGEIVEISF</sequence>
<protein>
    <recommendedName>
        <fullName evidence="4">DUF4352 domain-containing protein</fullName>
    </recommendedName>
</protein>
<dbReference type="EMBL" id="CP019640">
    <property type="protein sequence ID" value="AQQ55063.1"/>
    <property type="molecule type" value="Genomic_DNA"/>
</dbReference>
<dbReference type="AlphaFoldDB" id="A0A1Q2L3R8"/>
<keyword evidence="3" id="KW-1185">Reference proteome</keyword>
<accession>A0A1Q2L3R8</accession>
<evidence type="ECO:0000313" key="3">
    <source>
        <dbReference type="Proteomes" id="UP000188184"/>
    </source>
</evidence>